<comment type="caution">
    <text evidence="3">The sequence shown here is derived from an EMBL/GenBank/DDBJ whole genome shotgun (WGS) entry which is preliminary data.</text>
</comment>
<feature type="compositionally biased region" description="Acidic residues" evidence="1">
    <location>
        <begin position="162"/>
        <end position="194"/>
    </location>
</feature>
<feature type="domain" description="DUF5880" evidence="2">
    <location>
        <begin position="37"/>
        <end position="120"/>
    </location>
</feature>
<evidence type="ECO:0000313" key="4">
    <source>
        <dbReference type="Proteomes" id="UP001295423"/>
    </source>
</evidence>
<feature type="region of interest" description="Disordered" evidence="1">
    <location>
        <begin position="156"/>
        <end position="202"/>
    </location>
</feature>
<evidence type="ECO:0000313" key="3">
    <source>
        <dbReference type="EMBL" id="CAJ1934368.1"/>
    </source>
</evidence>
<proteinExistence type="predicted"/>
<evidence type="ECO:0000259" key="2">
    <source>
        <dbReference type="Pfam" id="PF19208"/>
    </source>
</evidence>
<gene>
    <name evidence="3" type="ORF">CYCCA115_LOCUS3721</name>
</gene>
<dbReference type="EMBL" id="CAKOGP040000335">
    <property type="protein sequence ID" value="CAJ1934368.1"/>
    <property type="molecule type" value="Genomic_DNA"/>
</dbReference>
<reference evidence="3" key="1">
    <citation type="submission" date="2023-08" db="EMBL/GenBank/DDBJ databases">
        <authorList>
            <person name="Audoor S."/>
            <person name="Bilcke G."/>
        </authorList>
    </citation>
    <scope>NUCLEOTIDE SEQUENCE</scope>
</reference>
<protein>
    <recommendedName>
        <fullName evidence="2">DUF5880 domain-containing protein</fullName>
    </recommendedName>
</protein>
<dbReference type="InterPro" id="IPR043653">
    <property type="entry name" value="DUF5880"/>
</dbReference>
<name>A0AAD2FIG7_9STRA</name>
<dbReference type="Proteomes" id="UP001295423">
    <property type="component" value="Unassembled WGS sequence"/>
</dbReference>
<dbReference type="Pfam" id="PF19208">
    <property type="entry name" value="DUF5880"/>
    <property type="match status" value="1"/>
</dbReference>
<keyword evidence="4" id="KW-1185">Reference proteome</keyword>
<organism evidence="3 4">
    <name type="scientific">Cylindrotheca closterium</name>
    <dbReference type="NCBI Taxonomy" id="2856"/>
    <lineage>
        <taxon>Eukaryota</taxon>
        <taxon>Sar</taxon>
        <taxon>Stramenopiles</taxon>
        <taxon>Ochrophyta</taxon>
        <taxon>Bacillariophyta</taxon>
        <taxon>Bacillariophyceae</taxon>
        <taxon>Bacillariophycidae</taxon>
        <taxon>Bacillariales</taxon>
        <taxon>Bacillariaceae</taxon>
        <taxon>Cylindrotheca</taxon>
    </lineage>
</organism>
<accession>A0AAD2FIG7</accession>
<dbReference type="AlphaFoldDB" id="A0AAD2FIG7"/>
<sequence>MPPLPQEDTVAVPLPVDQGIDIAKVMKSEGPIVDAVVLSAADNAVKAIRLDTTPKNQMVAKTLGGPFTFLGQYEDEGLMIMVRRDPDDNLPTNPHKLQPPFNETTVKGDILLLKVAPESPEEENSEVFKPNEEFFLSYTKEEYEVFAARKDIVAVTPSNSEEAMDEEDPVASGEEEEDDEEVEGEDDSEDEDEAGGFMAMLMGNVLQRFEQDNGRQPNEEELKALESAISEKLGGMGA</sequence>
<evidence type="ECO:0000256" key="1">
    <source>
        <dbReference type="SAM" id="MobiDB-lite"/>
    </source>
</evidence>